<dbReference type="PANTHER" id="PTHR24198">
    <property type="entry name" value="ANKYRIN REPEAT AND PROTEIN KINASE DOMAIN-CONTAINING PROTEIN"/>
    <property type="match status" value="1"/>
</dbReference>
<gene>
    <name evidence="4" type="ORF">TPAR_05916</name>
</gene>
<proteinExistence type="predicted"/>
<organism evidence="4 5">
    <name type="scientific">Tolypocladium paradoxum</name>
    <dbReference type="NCBI Taxonomy" id="94208"/>
    <lineage>
        <taxon>Eukaryota</taxon>
        <taxon>Fungi</taxon>
        <taxon>Dikarya</taxon>
        <taxon>Ascomycota</taxon>
        <taxon>Pezizomycotina</taxon>
        <taxon>Sordariomycetes</taxon>
        <taxon>Hypocreomycetidae</taxon>
        <taxon>Hypocreales</taxon>
        <taxon>Ophiocordycipitaceae</taxon>
        <taxon>Tolypocladium</taxon>
    </lineage>
</organism>
<dbReference type="InterPro" id="IPR002110">
    <property type="entry name" value="Ankyrin_rpt"/>
</dbReference>
<dbReference type="Gene3D" id="1.25.40.20">
    <property type="entry name" value="Ankyrin repeat-containing domain"/>
    <property type="match status" value="4"/>
</dbReference>
<feature type="repeat" description="ANK" evidence="3">
    <location>
        <begin position="327"/>
        <end position="359"/>
    </location>
</feature>
<evidence type="ECO:0000313" key="5">
    <source>
        <dbReference type="Proteomes" id="UP000237481"/>
    </source>
</evidence>
<reference evidence="4 5" key="1">
    <citation type="submission" date="2018-01" db="EMBL/GenBank/DDBJ databases">
        <title>Harnessing the power of phylogenomics to disentangle the directionality and signatures of interkingdom host jumping in the parasitic fungal genus Tolypocladium.</title>
        <authorList>
            <person name="Quandt C.A."/>
            <person name="Patterson W."/>
            <person name="Spatafora J.W."/>
        </authorList>
    </citation>
    <scope>NUCLEOTIDE SEQUENCE [LARGE SCALE GENOMIC DNA]</scope>
    <source>
        <strain evidence="4 5">NRBC 100945</strain>
    </source>
</reference>
<dbReference type="STRING" id="94208.A0A2S4KUM3"/>
<dbReference type="PROSITE" id="PS50297">
    <property type="entry name" value="ANK_REP_REGION"/>
    <property type="match status" value="4"/>
</dbReference>
<keyword evidence="5" id="KW-1185">Reference proteome</keyword>
<dbReference type="OrthoDB" id="20872at2759"/>
<keyword evidence="2 3" id="KW-0040">ANK repeat</keyword>
<dbReference type="Proteomes" id="UP000237481">
    <property type="component" value="Unassembled WGS sequence"/>
</dbReference>
<dbReference type="PANTHER" id="PTHR24198:SF165">
    <property type="entry name" value="ANKYRIN REPEAT-CONTAINING PROTEIN-RELATED"/>
    <property type="match status" value="1"/>
</dbReference>
<dbReference type="AlphaFoldDB" id="A0A2S4KUM3"/>
<feature type="repeat" description="ANK" evidence="3">
    <location>
        <begin position="191"/>
        <end position="223"/>
    </location>
</feature>
<dbReference type="SUPFAM" id="SSF48403">
    <property type="entry name" value="Ankyrin repeat"/>
    <property type="match status" value="2"/>
</dbReference>
<dbReference type="PROSITE" id="PS50088">
    <property type="entry name" value="ANK_REPEAT"/>
    <property type="match status" value="4"/>
</dbReference>
<evidence type="ECO:0000256" key="1">
    <source>
        <dbReference type="ARBA" id="ARBA00022737"/>
    </source>
</evidence>
<protein>
    <submittedName>
        <fullName evidence="4">Ankyrin repeat-containing domain protein</fullName>
    </submittedName>
</protein>
<name>A0A2S4KUM3_9HYPO</name>
<evidence type="ECO:0000256" key="2">
    <source>
        <dbReference type="ARBA" id="ARBA00023043"/>
    </source>
</evidence>
<accession>A0A2S4KUM3</accession>
<feature type="repeat" description="ANK" evidence="3">
    <location>
        <begin position="292"/>
        <end position="326"/>
    </location>
</feature>
<dbReference type="InterPro" id="IPR036770">
    <property type="entry name" value="Ankyrin_rpt-contain_sf"/>
</dbReference>
<evidence type="ECO:0000313" key="4">
    <source>
        <dbReference type="EMBL" id="POR33883.1"/>
    </source>
</evidence>
<dbReference type="SMART" id="SM00248">
    <property type="entry name" value="ANK"/>
    <property type="match status" value="8"/>
</dbReference>
<keyword evidence="1" id="KW-0677">Repeat</keyword>
<dbReference type="Pfam" id="PF12796">
    <property type="entry name" value="Ank_2"/>
    <property type="match status" value="2"/>
</dbReference>
<sequence>MTHLLDFPNELLEQVVLNLESDADIAAVVRTNRRLCRLSTDHVYRHNDNHAGKSAAVWAAIQGRVETLLRAEAAGVAIRQLGILYEAVEWGHGDVVDLLLDASPEGSQLMHLCSKDGELLLRCALICDNVHIVMQLLPSWRFRCQHVRTTAFGVLLLPHRLRETETVPLLSCSSTTEPMSTMPTALVSNSRTPAPLCLAAAGGHVSVVRLLVKRGADICRWSERCELTPLTAAVENGWFTTAQLLLDKGASCKGTTRMGLTALHLAAERGSLLTAELLLKNGADPKAVCSGNGQTALHMAANTASGYAPVNLLLSQAGVDVNHRDALGRTPLFYAAGHGDVMTVKKLLAHDAAADIKDLFGATAIVAAVTNGHLESASVLLGAYPDAIGLQDASYNTLFSLAAERGNEELERLLRDLVCDRIDVEQSGRNVTEAAVLCV</sequence>
<feature type="repeat" description="ANK" evidence="3">
    <location>
        <begin position="258"/>
        <end position="290"/>
    </location>
</feature>
<dbReference type="EMBL" id="PKSG01000621">
    <property type="protein sequence ID" value="POR33883.1"/>
    <property type="molecule type" value="Genomic_DNA"/>
</dbReference>
<evidence type="ECO:0000256" key="3">
    <source>
        <dbReference type="PROSITE-ProRule" id="PRU00023"/>
    </source>
</evidence>
<comment type="caution">
    <text evidence="4">The sequence shown here is derived from an EMBL/GenBank/DDBJ whole genome shotgun (WGS) entry which is preliminary data.</text>
</comment>